<protein>
    <submittedName>
        <fullName evidence="2">Uncharacterized protein</fullName>
    </submittedName>
</protein>
<dbReference type="AlphaFoldDB" id="A0A4S4DD28"/>
<sequence>MPLLSDSWNLSHQDNTVAPHGFVVNRISGLAYVAFFDAQIVVDNLVALDCDVIDGLFSTLRCRSGETEEEPIMVHTGMFRFFFESVEEEEEEEEEDEGMSNSQEKKTKIDGFARVANELSRAKL</sequence>
<gene>
    <name evidence="2" type="ORF">TEA_002901</name>
</gene>
<reference evidence="2 3" key="1">
    <citation type="journal article" date="2018" name="Proc. Natl. Acad. Sci. U.S.A.">
        <title>Draft genome sequence of Camellia sinensis var. sinensis provides insights into the evolution of the tea genome and tea quality.</title>
        <authorList>
            <person name="Wei C."/>
            <person name="Yang H."/>
            <person name="Wang S."/>
            <person name="Zhao J."/>
            <person name="Liu C."/>
            <person name="Gao L."/>
            <person name="Xia E."/>
            <person name="Lu Y."/>
            <person name="Tai Y."/>
            <person name="She G."/>
            <person name="Sun J."/>
            <person name="Cao H."/>
            <person name="Tong W."/>
            <person name="Gao Q."/>
            <person name="Li Y."/>
            <person name="Deng W."/>
            <person name="Jiang X."/>
            <person name="Wang W."/>
            <person name="Chen Q."/>
            <person name="Zhang S."/>
            <person name="Li H."/>
            <person name="Wu J."/>
            <person name="Wang P."/>
            <person name="Li P."/>
            <person name="Shi C."/>
            <person name="Zheng F."/>
            <person name="Jian J."/>
            <person name="Huang B."/>
            <person name="Shan D."/>
            <person name="Shi M."/>
            <person name="Fang C."/>
            <person name="Yue Y."/>
            <person name="Li F."/>
            <person name="Li D."/>
            <person name="Wei S."/>
            <person name="Han B."/>
            <person name="Jiang C."/>
            <person name="Yin Y."/>
            <person name="Xia T."/>
            <person name="Zhang Z."/>
            <person name="Bennetzen J.L."/>
            <person name="Zhao S."/>
            <person name="Wan X."/>
        </authorList>
    </citation>
    <scope>NUCLEOTIDE SEQUENCE [LARGE SCALE GENOMIC DNA]</scope>
    <source>
        <strain evidence="3">cv. Shuchazao</strain>
        <tissue evidence="2">Leaf</tissue>
    </source>
</reference>
<accession>A0A4S4DD28</accession>
<feature type="region of interest" description="Disordered" evidence="1">
    <location>
        <begin position="86"/>
        <end position="109"/>
    </location>
</feature>
<comment type="caution">
    <text evidence="2">The sequence shown here is derived from an EMBL/GenBank/DDBJ whole genome shotgun (WGS) entry which is preliminary data.</text>
</comment>
<dbReference type="Proteomes" id="UP000306102">
    <property type="component" value="Unassembled WGS sequence"/>
</dbReference>
<dbReference type="EMBL" id="SDRB02011670">
    <property type="protein sequence ID" value="THG00475.1"/>
    <property type="molecule type" value="Genomic_DNA"/>
</dbReference>
<organism evidence="2 3">
    <name type="scientific">Camellia sinensis var. sinensis</name>
    <name type="common">China tea</name>
    <dbReference type="NCBI Taxonomy" id="542762"/>
    <lineage>
        <taxon>Eukaryota</taxon>
        <taxon>Viridiplantae</taxon>
        <taxon>Streptophyta</taxon>
        <taxon>Embryophyta</taxon>
        <taxon>Tracheophyta</taxon>
        <taxon>Spermatophyta</taxon>
        <taxon>Magnoliopsida</taxon>
        <taxon>eudicotyledons</taxon>
        <taxon>Gunneridae</taxon>
        <taxon>Pentapetalae</taxon>
        <taxon>asterids</taxon>
        <taxon>Ericales</taxon>
        <taxon>Theaceae</taxon>
        <taxon>Camellia</taxon>
    </lineage>
</organism>
<evidence type="ECO:0000313" key="2">
    <source>
        <dbReference type="EMBL" id="THG00475.1"/>
    </source>
</evidence>
<name>A0A4S4DD28_CAMSN</name>
<feature type="compositionally biased region" description="Acidic residues" evidence="1">
    <location>
        <begin position="86"/>
        <end position="98"/>
    </location>
</feature>
<keyword evidence="3" id="KW-1185">Reference proteome</keyword>
<evidence type="ECO:0000256" key="1">
    <source>
        <dbReference type="SAM" id="MobiDB-lite"/>
    </source>
</evidence>
<proteinExistence type="predicted"/>
<evidence type="ECO:0000313" key="3">
    <source>
        <dbReference type="Proteomes" id="UP000306102"/>
    </source>
</evidence>